<name>A0A0B2V3C9_TOXCA</name>
<accession>A0A0B2V3C9</accession>
<comment type="caution">
    <text evidence="1">The sequence shown here is derived from an EMBL/GenBank/DDBJ whole genome shotgun (WGS) entry which is preliminary data.</text>
</comment>
<sequence>WGFSIAKLKSGTGTGFQLYYLGSRGGNASSLLLEGRFDQLEGYCEPYRSSFSCNQRDSGSIVIILTVKRGLTRVSAATAVQHVPGGWLEVLSSSPDRRRVCLTANVVHYGAVIT</sequence>
<organism evidence="1 2">
    <name type="scientific">Toxocara canis</name>
    <name type="common">Canine roundworm</name>
    <dbReference type="NCBI Taxonomy" id="6265"/>
    <lineage>
        <taxon>Eukaryota</taxon>
        <taxon>Metazoa</taxon>
        <taxon>Ecdysozoa</taxon>
        <taxon>Nematoda</taxon>
        <taxon>Chromadorea</taxon>
        <taxon>Rhabditida</taxon>
        <taxon>Spirurina</taxon>
        <taxon>Ascaridomorpha</taxon>
        <taxon>Ascaridoidea</taxon>
        <taxon>Toxocaridae</taxon>
        <taxon>Toxocara</taxon>
    </lineage>
</organism>
<dbReference type="Proteomes" id="UP000031036">
    <property type="component" value="Unassembled WGS sequence"/>
</dbReference>
<feature type="non-terminal residue" evidence="1">
    <location>
        <position position="1"/>
    </location>
</feature>
<evidence type="ECO:0000313" key="1">
    <source>
        <dbReference type="EMBL" id="KHN77936.1"/>
    </source>
</evidence>
<keyword evidence="2" id="KW-1185">Reference proteome</keyword>
<dbReference type="AlphaFoldDB" id="A0A0B2V3C9"/>
<proteinExistence type="predicted"/>
<evidence type="ECO:0000313" key="2">
    <source>
        <dbReference type="Proteomes" id="UP000031036"/>
    </source>
</evidence>
<gene>
    <name evidence="1" type="ORF">Tcan_00599</name>
</gene>
<protein>
    <submittedName>
        <fullName evidence="1">Uncharacterized protein</fullName>
    </submittedName>
</protein>
<dbReference type="EMBL" id="JPKZ01002211">
    <property type="protein sequence ID" value="KHN77936.1"/>
    <property type="molecule type" value="Genomic_DNA"/>
</dbReference>
<reference evidence="1 2" key="1">
    <citation type="submission" date="2014-11" db="EMBL/GenBank/DDBJ databases">
        <title>Genetic blueprint of the zoonotic pathogen Toxocara canis.</title>
        <authorList>
            <person name="Zhu X.-Q."/>
            <person name="Korhonen P.K."/>
            <person name="Cai H."/>
            <person name="Young N.D."/>
            <person name="Nejsum P."/>
            <person name="von Samson-Himmelstjerna G."/>
            <person name="Boag P.R."/>
            <person name="Tan P."/>
            <person name="Li Q."/>
            <person name="Min J."/>
            <person name="Yang Y."/>
            <person name="Wang X."/>
            <person name="Fang X."/>
            <person name="Hall R.S."/>
            <person name="Hofmann A."/>
            <person name="Sternberg P.W."/>
            <person name="Jex A.R."/>
            <person name="Gasser R.B."/>
        </authorList>
    </citation>
    <scope>NUCLEOTIDE SEQUENCE [LARGE SCALE GENOMIC DNA]</scope>
    <source>
        <strain evidence="1">PN_DK_2014</strain>
    </source>
</reference>
<feature type="non-terminal residue" evidence="1">
    <location>
        <position position="114"/>
    </location>
</feature>